<dbReference type="PANTHER" id="PTHR43421">
    <property type="entry name" value="METALLOPROTEASE PMBA"/>
    <property type="match status" value="1"/>
</dbReference>
<keyword evidence="5" id="KW-0645">Protease</keyword>
<evidence type="ECO:0000313" key="5">
    <source>
        <dbReference type="EMBL" id="AJA44395.1"/>
    </source>
</evidence>
<dbReference type="Gene3D" id="3.30.2290.10">
    <property type="entry name" value="PmbA/TldD superfamily"/>
    <property type="match status" value="1"/>
</dbReference>
<keyword evidence="6" id="KW-1185">Reference proteome</keyword>
<dbReference type="Pfam" id="PF19289">
    <property type="entry name" value="PmbA_TldD_3rd"/>
    <property type="match status" value="1"/>
</dbReference>
<feature type="domain" description="Metalloprotease TldD/E central" evidence="4">
    <location>
        <begin position="127"/>
        <end position="232"/>
    </location>
</feature>
<feature type="domain" description="Metalloprotease TldD/E C-terminal" evidence="3">
    <location>
        <begin position="240"/>
        <end position="455"/>
    </location>
</feature>
<dbReference type="Proteomes" id="UP000030901">
    <property type="component" value="Chromosome"/>
</dbReference>
<dbReference type="SUPFAM" id="SSF111283">
    <property type="entry name" value="Putative modulator of DNA gyrase, PmbA/TldD"/>
    <property type="match status" value="1"/>
</dbReference>
<dbReference type="EMBL" id="CP009056">
    <property type="protein sequence ID" value="AJA44395.1"/>
    <property type="molecule type" value="Genomic_DNA"/>
</dbReference>
<dbReference type="InterPro" id="IPR035068">
    <property type="entry name" value="TldD/PmbA_N"/>
</dbReference>
<name>A0A0A7RYM2_FRIPE</name>
<comment type="similarity">
    <text evidence="1">Belongs to the peptidase U62 family.</text>
</comment>
<dbReference type="InterPro" id="IPR036059">
    <property type="entry name" value="TldD/PmbA_sf"/>
</dbReference>
<gene>
    <name evidence="5" type="ORF">FPB0191_00564</name>
</gene>
<evidence type="ECO:0000313" key="6">
    <source>
        <dbReference type="Proteomes" id="UP000030901"/>
    </source>
</evidence>
<dbReference type="InterPro" id="IPR045569">
    <property type="entry name" value="Metalloprtase-TldD/E_C"/>
</dbReference>
<evidence type="ECO:0000259" key="2">
    <source>
        <dbReference type="Pfam" id="PF01523"/>
    </source>
</evidence>
<reference evidence="5 6" key="1">
    <citation type="journal article" date="2014" name="Appl. Environ. Microbiol.">
        <title>Gut symbionts from distinct hosts exhibit genotoxic activity via divergent colibactin biosynthetic pathways.</title>
        <authorList>
            <person name="Engel P."/>
            <person name="Vizcaino M.I."/>
            <person name="Crawford J.M."/>
        </authorList>
    </citation>
    <scope>NUCLEOTIDE SEQUENCE [LARGE SCALE GENOMIC DNA]</scope>
    <source>
        <strain evidence="5 6">PEB0191</strain>
    </source>
</reference>
<sequence length="456" mass="49895">MNSSQIDKDSYAEQQQLEAVLAQTIAIANSKVDAVEVAINKSTGINVSTHHGETENIEFNSGGALGITVYQNHKKGTASTNDLSPQSIEQAINMAIEIMKYTSPDPYSGLGDQDQMAFECPDLDLFYPSDLNVERALQQAALAEQAALAYNSHIKRSDGGYFSSGYDIRVYGNSYGMLQGYRTSSHSLSCCVIGEKDGQMERNYAYTSSRDINELKTAEYVGREAAKRTTEHLGSQQIATMQMPILFSPEVATGLIGHFASAITGSAIYKKSSFLLNQLGEPIFPDWLTIQELPHLLKGVGSAPFDGDGIKTYQQNIITEGVLQTYLLGSYSARKLSTPERPLKSTGHASGIHNWRLFANNQTQSFDELLKTMNKGIVITSLMGQGVNQVTGDYSRGASGFWVENGQIQYPISEFTIAGNLRDMYRHIIAIGNDIETRTNIQTGSILIEQMSVAGK</sequence>
<dbReference type="GO" id="GO:0005829">
    <property type="term" value="C:cytosol"/>
    <property type="evidence" value="ECO:0007669"/>
    <property type="project" value="TreeGrafter"/>
</dbReference>
<dbReference type="STRING" id="1267021.FPB0191_00564"/>
<evidence type="ECO:0000259" key="3">
    <source>
        <dbReference type="Pfam" id="PF19289"/>
    </source>
</evidence>
<dbReference type="PANTHER" id="PTHR43421:SF1">
    <property type="entry name" value="METALLOPROTEASE PMBA"/>
    <property type="match status" value="1"/>
</dbReference>
<dbReference type="NCBIfam" id="NF008268">
    <property type="entry name" value="PRK11040.1"/>
    <property type="match status" value="1"/>
</dbReference>
<dbReference type="KEGG" id="fpp:FPB0191_00564"/>
<feature type="domain" description="Metalloprotease TldD/E N-terminal" evidence="2">
    <location>
        <begin position="35"/>
        <end position="98"/>
    </location>
</feature>
<proteinExistence type="inferred from homology"/>
<accession>A0A0A7RYM2</accession>
<dbReference type="InterPro" id="IPR047657">
    <property type="entry name" value="PmbA"/>
</dbReference>
<dbReference type="AlphaFoldDB" id="A0A0A7RYM2"/>
<protein>
    <submittedName>
        <fullName evidence="5">Putative Zn-dependent protease</fullName>
    </submittedName>
</protein>
<dbReference type="Pfam" id="PF01523">
    <property type="entry name" value="PmbA_TldD_1st"/>
    <property type="match status" value="1"/>
</dbReference>
<dbReference type="OrthoDB" id="9803618at2"/>
<dbReference type="Pfam" id="PF19290">
    <property type="entry name" value="PmbA_TldD_2nd"/>
    <property type="match status" value="1"/>
</dbReference>
<dbReference type="GO" id="GO:0006508">
    <property type="term" value="P:proteolysis"/>
    <property type="evidence" value="ECO:0007669"/>
    <property type="project" value="UniProtKB-KW"/>
</dbReference>
<dbReference type="InterPro" id="IPR002510">
    <property type="entry name" value="Metalloprtase-TldD/E_N"/>
</dbReference>
<dbReference type="InterPro" id="IPR045570">
    <property type="entry name" value="Metalloprtase-TldD/E_cen_dom"/>
</dbReference>
<organism evidence="5 6">
    <name type="scientific">Frischella perrara</name>
    <dbReference type="NCBI Taxonomy" id="1267021"/>
    <lineage>
        <taxon>Bacteria</taxon>
        <taxon>Pseudomonadati</taxon>
        <taxon>Pseudomonadota</taxon>
        <taxon>Gammaproteobacteria</taxon>
        <taxon>Orbales</taxon>
        <taxon>Orbaceae</taxon>
        <taxon>Frischella</taxon>
    </lineage>
</organism>
<dbReference type="HOGENOM" id="CLU_026425_0_0_6"/>
<evidence type="ECO:0000259" key="4">
    <source>
        <dbReference type="Pfam" id="PF19290"/>
    </source>
</evidence>
<dbReference type="RefSeq" id="WP_039103856.1">
    <property type="nucleotide sequence ID" value="NZ_CP009056.1"/>
</dbReference>
<dbReference type="GO" id="GO:0008237">
    <property type="term" value="F:metallopeptidase activity"/>
    <property type="evidence" value="ECO:0007669"/>
    <property type="project" value="InterPro"/>
</dbReference>
<keyword evidence="5" id="KW-0378">Hydrolase</keyword>
<evidence type="ECO:0000256" key="1">
    <source>
        <dbReference type="ARBA" id="ARBA00005836"/>
    </source>
</evidence>